<dbReference type="OrthoDB" id="5822449at2"/>
<proteinExistence type="predicted"/>
<gene>
    <name evidence="1" type="ORF">EJB06_23910</name>
</gene>
<keyword evidence="2" id="KW-1185">Reference proteome</keyword>
<dbReference type="SUPFAM" id="SSF53383">
    <property type="entry name" value="PLP-dependent transferases"/>
    <property type="match status" value="1"/>
</dbReference>
<accession>A0A430HFR0</accession>
<evidence type="ECO:0000313" key="1">
    <source>
        <dbReference type="EMBL" id="RSZ56414.1"/>
    </source>
</evidence>
<evidence type="ECO:0008006" key="3">
    <source>
        <dbReference type="Google" id="ProtNLM"/>
    </source>
</evidence>
<name>A0A430HFR0_9BURK</name>
<dbReference type="InterPro" id="IPR015424">
    <property type="entry name" value="PyrdxlP-dep_Trfase"/>
</dbReference>
<comment type="caution">
    <text evidence="1">The sequence shown here is derived from an EMBL/GenBank/DDBJ whole genome shotgun (WGS) entry which is preliminary data.</text>
</comment>
<sequence length="300" mass="31946">MDKASIAPIFQHEGSGNFFRNARQLRNALRERLIAAYRLEQFSVFLLPSVTHGMLALAQLLSSHGRRVALAPGSHYAPIAQLFGTLPHEAASQPDVLIATHVCPYSGAVRALSRRQAPVEPVEPVELLDASHSFATNLHGQLIAGAELFVAPLHKHAALAAGLALVAVRSELTGGAPYTMLPLLEQSTASQAPLIQALQNLDHGGPLHFNKAAIGAIDAAPAGAALIRVSDPGCALPFACFRHPLFARLDQAALRKAGATYFPQPDTLRIAAWARAAIDDPAADLSTEVQASLHYLFRTP</sequence>
<dbReference type="Pfam" id="PF19488">
    <property type="entry name" value="DUF6024"/>
    <property type="match status" value="1"/>
</dbReference>
<dbReference type="Proteomes" id="UP000278085">
    <property type="component" value="Unassembled WGS sequence"/>
</dbReference>
<evidence type="ECO:0000313" key="2">
    <source>
        <dbReference type="Proteomes" id="UP000278085"/>
    </source>
</evidence>
<dbReference type="InterPro" id="IPR046066">
    <property type="entry name" value="DUF6024"/>
</dbReference>
<organism evidence="1 2">
    <name type="scientific">Massilia atriviolacea</name>
    <dbReference type="NCBI Taxonomy" id="2495579"/>
    <lineage>
        <taxon>Bacteria</taxon>
        <taxon>Pseudomonadati</taxon>
        <taxon>Pseudomonadota</taxon>
        <taxon>Betaproteobacteria</taxon>
        <taxon>Burkholderiales</taxon>
        <taxon>Oxalobacteraceae</taxon>
        <taxon>Telluria group</taxon>
        <taxon>Massilia</taxon>
    </lineage>
</organism>
<reference evidence="1 2" key="1">
    <citation type="submission" date="2018-12" db="EMBL/GenBank/DDBJ databases">
        <authorList>
            <person name="Yang E."/>
        </authorList>
    </citation>
    <scope>NUCLEOTIDE SEQUENCE [LARGE SCALE GENOMIC DNA]</scope>
    <source>
        <strain evidence="1 2">SOD</strain>
    </source>
</reference>
<dbReference type="AlphaFoldDB" id="A0A430HFR0"/>
<dbReference type="EMBL" id="RXLQ01000015">
    <property type="protein sequence ID" value="RSZ56414.1"/>
    <property type="molecule type" value="Genomic_DNA"/>
</dbReference>
<dbReference type="RefSeq" id="WP_126076536.1">
    <property type="nucleotide sequence ID" value="NZ_CP051166.1"/>
</dbReference>
<protein>
    <recommendedName>
        <fullName evidence="3">DegT/DnrJ/EryC1/StrS aminotransferase family protein</fullName>
    </recommendedName>
</protein>